<proteinExistence type="inferred from homology"/>
<comment type="subcellular location">
    <subcellularLocation>
        <location evidence="1">Nucleus</location>
    </subcellularLocation>
</comment>
<dbReference type="Pfam" id="PF17683">
    <property type="entry name" value="TFIIF_beta_N"/>
    <property type="match status" value="1"/>
</dbReference>
<dbReference type="Pfam" id="PF02270">
    <property type="entry name" value="TFIIF_beta"/>
    <property type="match status" value="1"/>
</dbReference>
<dbReference type="Gramene" id="GBG90943">
    <property type="protein sequence ID" value="GBG90943"/>
    <property type="gene ID" value="CBR_g51547"/>
</dbReference>
<dbReference type="GO" id="GO:0003677">
    <property type="term" value="F:DNA binding"/>
    <property type="evidence" value="ECO:0007669"/>
    <property type="project" value="UniProtKB-KW"/>
</dbReference>
<sequence length="227" mass="26214">MKVPGFVADMWRKVPSGDNELGRVRFSFDPLAPKEPPEFMINLAGSEAAGVPKEYSLNFTRDALHMHVFSETPQGMVSVDGRVDQKFDMKPVGGEEYWKLCRERQGRSMTKLRQIQWTEKRNILPVPVPDVTKRVTRVKASTTEGKRIRQDRNDLEDVVFKLFDEQSYWPLKQLVQKTQQPVAFLKEVLNDLCIYNKRGQHQGTYELKPEYKKHQTAEEQENAAGTS</sequence>
<feature type="domain" description="TFIIF beta subunit HTH" evidence="7">
    <location>
        <begin position="149"/>
        <end position="212"/>
    </location>
</feature>
<dbReference type="Gene3D" id="1.10.10.10">
    <property type="entry name" value="Winged helix-like DNA-binding domain superfamily/Winged helix DNA-binding domain"/>
    <property type="match status" value="1"/>
</dbReference>
<keyword evidence="10" id="KW-1185">Reference proteome</keyword>
<dbReference type="STRING" id="69332.A0A388M8X7"/>
<dbReference type="InterPro" id="IPR040450">
    <property type="entry name" value="TFIIF_beta_HTH"/>
</dbReference>
<dbReference type="SUPFAM" id="SSF46785">
    <property type="entry name" value="Winged helix' DNA-binding domain"/>
    <property type="match status" value="1"/>
</dbReference>
<organism evidence="9 10">
    <name type="scientific">Chara braunii</name>
    <name type="common">Braun's stonewort</name>
    <dbReference type="NCBI Taxonomy" id="69332"/>
    <lineage>
        <taxon>Eukaryota</taxon>
        <taxon>Viridiplantae</taxon>
        <taxon>Streptophyta</taxon>
        <taxon>Charophyceae</taxon>
        <taxon>Charales</taxon>
        <taxon>Characeae</taxon>
        <taxon>Chara</taxon>
    </lineage>
</organism>
<keyword evidence="3" id="KW-0805">Transcription regulation</keyword>
<evidence type="ECO:0000259" key="7">
    <source>
        <dbReference type="Pfam" id="PF02270"/>
    </source>
</evidence>
<dbReference type="InterPro" id="IPR040504">
    <property type="entry name" value="TFIIF_beta_N"/>
</dbReference>
<dbReference type="AlphaFoldDB" id="A0A388M8X7"/>
<keyword evidence="6" id="KW-0539">Nucleus</keyword>
<keyword evidence="4" id="KW-0238">DNA-binding</keyword>
<comment type="similarity">
    <text evidence="2">Belongs to the TFIIF beta subunit family.</text>
</comment>
<evidence type="ECO:0000313" key="10">
    <source>
        <dbReference type="Proteomes" id="UP000265515"/>
    </source>
</evidence>
<comment type="caution">
    <text evidence="9">The sequence shown here is derived from an EMBL/GenBank/DDBJ whole genome shotgun (WGS) entry which is preliminary data.</text>
</comment>
<evidence type="ECO:0000256" key="5">
    <source>
        <dbReference type="ARBA" id="ARBA00023163"/>
    </source>
</evidence>
<evidence type="ECO:0000259" key="8">
    <source>
        <dbReference type="Pfam" id="PF17683"/>
    </source>
</evidence>
<accession>A0A388M8X7</accession>
<dbReference type="InterPro" id="IPR011039">
    <property type="entry name" value="TFIIF_interaction"/>
</dbReference>
<evidence type="ECO:0000256" key="2">
    <source>
        <dbReference type="ARBA" id="ARBA00009543"/>
    </source>
</evidence>
<dbReference type="InterPro" id="IPR036388">
    <property type="entry name" value="WH-like_DNA-bd_sf"/>
</dbReference>
<evidence type="ECO:0000313" key="9">
    <source>
        <dbReference type="EMBL" id="GBG90943.1"/>
    </source>
</evidence>
<dbReference type="InterPro" id="IPR036390">
    <property type="entry name" value="WH_DNA-bd_sf"/>
</dbReference>
<dbReference type="GO" id="GO:0005674">
    <property type="term" value="C:transcription factor TFIIF complex"/>
    <property type="evidence" value="ECO:0007669"/>
    <property type="project" value="InterPro"/>
</dbReference>
<keyword evidence="5" id="KW-0804">Transcription</keyword>
<evidence type="ECO:0000256" key="3">
    <source>
        <dbReference type="ARBA" id="ARBA00023015"/>
    </source>
</evidence>
<dbReference type="EMBL" id="BFEA01000855">
    <property type="protein sequence ID" value="GBG90943.1"/>
    <property type="molecule type" value="Genomic_DNA"/>
</dbReference>
<evidence type="ECO:0000256" key="1">
    <source>
        <dbReference type="ARBA" id="ARBA00004123"/>
    </source>
</evidence>
<feature type="domain" description="TFIIF beta subunit N-terminal" evidence="8">
    <location>
        <begin position="1"/>
        <end position="88"/>
    </location>
</feature>
<dbReference type="OrthoDB" id="26094at2759"/>
<dbReference type="OMA" id="QWDKATD"/>
<reference evidence="9 10" key="1">
    <citation type="journal article" date="2018" name="Cell">
        <title>The Chara Genome: Secondary Complexity and Implications for Plant Terrestrialization.</title>
        <authorList>
            <person name="Nishiyama T."/>
            <person name="Sakayama H."/>
            <person name="Vries J.D."/>
            <person name="Buschmann H."/>
            <person name="Saint-Marcoux D."/>
            <person name="Ullrich K.K."/>
            <person name="Haas F.B."/>
            <person name="Vanderstraeten L."/>
            <person name="Becker D."/>
            <person name="Lang D."/>
            <person name="Vosolsobe S."/>
            <person name="Rombauts S."/>
            <person name="Wilhelmsson P.K.I."/>
            <person name="Janitza P."/>
            <person name="Kern R."/>
            <person name="Heyl A."/>
            <person name="Rumpler F."/>
            <person name="Villalobos L.I.A.C."/>
            <person name="Clay J.M."/>
            <person name="Skokan R."/>
            <person name="Toyoda A."/>
            <person name="Suzuki Y."/>
            <person name="Kagoshima H."/>
            <person name="Schijlen E."/>
            <person name="Tajeshwar N."/>
            <person name="Catarino B."/>
            <person name="Hetherington A.J."/>
            <person name="Saltykova A."/>
            <person name="Bonnot C."/>
            <person name="Breuninger H."/>
            <person name="Symeonidi A."/>
            <person name="Radhakrishnan G.V."/>
            <person name="Van Nieuwerburgh F."/>
            <person name="Deforce D."/>
            <person name="Chang C."/>
            <person name="Karol K.G."/>
            <person name="Hedrich R."/>
            <person name="Ulvskov P."/>
            <person name="Glockner G."/>
            <person name="Delwiche C.F."/>
            <person name="Petrasek J."/>
            <person name="Van de Peer Y."/>
            <person name="Friml J."/>
            <person name="Beilby M."/>
            <person name="Dolan L."/>
            <person name="Kohara Y."/>
            <person name="Sugano S."/>
            <person name="Fujiyama A."/>
            <person name="Delaux P.-M."/>
            <person name="Quint M."/>
            <person name="TheiBen G."/>
            <person name="Hagemann M."/>
            <person name="Harholt J."/>
            <person name="Dunand C."/>
            <person name="Zachgo S."/>
            <person name="Langdale J."/>
            <person name="Maumus F."/>
            <person name="Straeten D.V.D."/>
            <person name="Gould S.B."/>
            <person name="Rensing S.A."/>
        </authorList>
    </citation>
    <scope>NUCLEOTIDE SEQUENCE [LARGE SCALE GENOMIC DNA]</scope>
    <source>
        <strain evidence="9 10">S276</strain>
    </source>
</reference>
<protein>
    <submittedName>
        <fullName evidence="9">Uncharacterized protein</fullName>
    </submittedName>
</protein>
<evidence type="ECO:0000256" key="4">
    <source>
        <dbReference type="ARBA" id="ARBA00023125"/>
    </source>
</evidence>
<gene>
    <name evidence="9" type="ORF">CBR_g51547</name>
</gene>
<dbReference type="Proteomes" id="UP000265515">
    <property type="component" value="Unassembled WGS sequence"/>
</dbReference>
<dbReference type="PANTHER" id="PTHR10445:SF0">
    <property type="entry name" value="GENERAL TRANSCRIPTION FACTOR IIF SUBUNIT 2"/>
    <property type="match status" value="1"/>
</dbReference>
<dbReference type="InterPro" id="IPR003196">
    <property type="entry name" value="TFIIF_beta"/>
</dbReference>
<dbReference type="PANTHER" id="PTHR10445">
    <property type="entry name" value="GENERAL TRANSCRIPTION FACTOR IIF SUBUNIT 2"/>
    <property type="match status" value="1"/>
</dbReference>
<dbReference type="FunFam" id="1.10.10.10:FF:000035">
    <property type="entry name" value="General transcription factor IIF subunit 2"/>
    <property type="match status" value="1"/>
</dbReference>
<name>A0A388M8X7_CHABU</name>
<evidence type="ECO:0000256" key="6">
    <source>
        <dbReference type="ARBA" id="ARBA00023242"/>
    </source>
</evidence>
<dbReference type="SUPFAM" id="SSF50916">
    <property type="entry name" value="Rap30/74 interaction domains"/>
    <property type="match status" value="1"/>
</dbReference>
<dbReference type="GO" id="GO:0006367">
    <property type="term" value="P:transcription initiation at RNA polymerase II promoter"/>
    <property type="evidence" value="ECO:0007669"/>
    <property type="project" value="InterPro"/>
</dbReference>